<comment type="caution">
    <text evidence="2">The sequence shown here is derived from an EMBL/GenBank/DDBJ whole genome shotgun (WGS) entry which is preliminary data.</text>
</comment>
<dbReference type="EMBL" id="RAYQ01000003">
    <property type="protein sequence ID" value="RKI93114.1"/>
    <property type="molecule type" value="Genomic_DNA"/>
</dbReference>
<proteinExistence type="predicted"/>
<dbReference type="Proteomes" id="UP000280696">
    <property type="component" value="Unassembled WGS sequence"/>
</dbReference>
<keyword evidence="1" id="KW-1133">Transmembrane helix</keyword>
<gene>
    <name evidence="2" type="ORF">D7V94_03760</name>
</gene>
<feature type="transmembrane region" description="Helical" evidence="1">
    <location>
        <begin position="52"/>
        <end position="76"/>
    </location>
</feature>
<feature type="transmembrane region" description="Helical" evidence="1">
    <location>
        <begin position="613"/>
        <end position="630"/>
    </location>
</feature>
<feature type="transmembrane region" description="Helical" evidence="1">
    <location>
        <begin position="18"/>
        <end position="40"/>
    </location>
</feature>
<organism evidence="2 3">
    <name type="scientific">Parablautia intestinalis</name>
    <dbReference type="NCBI Taxonomy" id="2320100"/>
    <lineage>
        <taxon>Bacteria</taxon>
        <taxon>Bacillati</taxon>
        <taxon>Bacillota</taxon>
        <taxon>Clostridia</taxon>
        <taxon>Lachnospirales</taxon>
        <taxon>Lachnospiraceae</taxon>
        <taxon>Parablautia</taxon>
    </lineage>
</organism>
<keyword evidence="3" id="KW-1185">Reference proteome</keyword>
<feature type="transmembrane region" description="Helical" evidence="1">
    <location>
        <begin position="554"/>
        <end position="577"/>
    </location>
</feature>
<reference evidence="2 3" key="1">
    <citation type="submission" date="2018-09" db="EMBL/GenBank/DDBJ databases">
        <title>Murine metabolic-syndrome-specific gut microbial biobank.</title>
        <authorList>
            <person name="Liu C."/>
        </authorList>
    </citation>
    <scope>NUCLEOTIDE SEQUENCE [LARGE SCALE GENOMIC DNA]</scope>
    <source>
        <strain evidence="2 3">0.1xD8-82</strain>
    </source>
</reference>
<dbReference type="InterPro" id="IPR052536">
    <property type="entry name" value="ABC-4_Integral_Memb_Prot"/>
</dbReference>
<dbReference type="OrthoDB" id="1838031at2"/>
<evidence type="ECO:0000313" key="3">
    <source>
        <dbReference type="Proteomes" id="UP000280696"/>
    </source>
</evidence>
<dbReference type="RefSeq" id="WP_120466947.1">
    <property type="nucleotide sequence ID" value="NZ_RAYQ01000003.1"/>
</dbReference>
<feature type="transmembrane region" description="Helical" evidence="1">
    <location>
        <begin position="199"/>
        <end position="224"/>
    </location>
</feature>
<accession>A0A3A9AQ13</accession>
<dbReference type="PANTHER" id="PTHR46795:SF3">
    <property type="entry name" value="ABC TRANSPORTER PERMEASE"/>
    <property type="match status" value="1"/>
</dbReference>
<name>A0A3A9AQ13_9FIRM</name>
<dbReference type="PANTHER" id="PTHR46795">
    <property type="entry name" value="ABC TRANSPORTER PERMEASE-RELATED-RELATED"/>
    <property type="match status" value="1"/>
</dbReference>
<feature type="transmembrane region" description="Helical" evidence="1">
    <location>
        <begin position="148"/>
        <end position="167"/>
    </location>
</feature>
<evidence type="ECO:0000313" key="2">
    <source>
        <dbReference type="EMBL" id="RKI93114.1"/>
    </source>
</evidence>
<protein>
    <recommendedName>
        <fullName evidence="4">ABC transporter permease</fullName>
    </recommendedName>
</protein>
<feature type="transmembrane region" description="Helical" evidence="1">
    <location>
        <begin position="278"/>
        <end position="304"/>
    </location>
</feature>
<feature type="transmembrane region" description="Helical" evidence="1">
    <location>
        <begin position="230"/>
        <end position="257"/>
    </location>
</feature>
<sequence length="683" mass="77212">MTLNEITQKLIRQNKSRYILFGLSICFAVAMTGAYGVLLFSRVITDVLMTDGSTYIISLGMYGITMIGIIVFLFYANAIYIQLQMREIGVYLSLDLPPKSVGKIQNQQLDITFLIGGVIGLVLAIPFSFGIWSLLSLFISYTDGTFRVGGKGLLIAGGLWILAWVILRIKNAVHIARLDVIRILRSSSESEEVKGSHPILGIIGLIAVPLGLILFNITAVSYWLKSFSVLFLGVSVIGMYILTAQITSMGSVIKRFFPNAYRKGILFYNLVRQKGNQYTLSLFVSSLLITLTVFSICFNGSIFLELYYSIKEEPYDYAVLVGESGEKLDESRIRSFAEESDISLSEWHSLDMLLLGREHQYMDASRNEWAPEIVVNVSDFNALSGMNLSVPDDGYIYFQDSDNAMFQTCSEDRGMFYNPCVKEDFTLQKIELISKESILNQTAKINSFAVVSDDTFYRISDTLDASYKMTYYLFRGSNTENSSEFQKRLLAEIVAINKGQIFVSWQGQVIKDKTGSYEDIYIPYDGNELYAARWWEFYPYAKQTEIDVQMEAGAVYLILIFFIAIISFVSATMIMGLKIAGTIMQDTESYKRAMYLGLKENDLKKIIRKQIGLIYFFPVICGCVTASFMINRFMEASSATRIFEITLVAIGLSLIIFFMQLIIFFFLQKKLVLSTSGIIYESR</sequence>
<feature type="transmembrane region" description="Helical" evidence="1">
    <location>
        <begin position="642"/>
        <end position="667"/>
    </location>
</feature>
<dbReference type="AlphaFoldDB" id="A0A3A9AQ13"/>
<keyword evidence="1" id="KW-0812">Transmembrane</keyword>
<evidence type="ECO:0000256" key="1">
    <source>
        <dbReference type="SAM" id="Phobius"/>
    </source>
</evidence>
<evidence type="ECO:0008006" key="4">
    <source>
        <dbReference type="Google" id="ProtNLM"/>
    </source>
</evidence>
<keyword evidence="1" id="KW-0472">Membrane</keyword>
<feature type="transmembrane region" description="Helical" evidence="1">
    <location>
        <begin position="113"/>
        <end position="142"/>
    </location>
</feature>